<reference evidence="14 15" key="1">
    <citation type="journal article" date="2009" name="Appl. Environ. Microbiol.">
        <title>Genomic analysis of 'Elusimicrobium minutum,' the first cultivated representative of the phylum 'Elusimicrobia' (formerly termite group 1).</title>
        <authorList>
            <person name="Herlemann D.P.R."/>
            <person name="Geissinger O."/>
            <person name="Ikeda-Ohtsubo W."/>
            <person name="Kunin V."/>
            <person name="Sun H."/>
            <person name="Lapidus A."/>
            <person name="Hugenholtz P."/>
            <person name="Brune A."/>
        </authorList>
    </citation>
    <scope>NUCLEOTIDE SEQUENCE [LARGE SCALE GENOMIC DNA]</scope>
    <source>
        <strain evidence="14 15">Pei191</strain>
    </source>
</reference>
<gene>
    <name evidence="14" type="ordered locus">Emin_0036</name>
</gene>
<protein>
    <recommendedName>
        <fullName evidence="9">4-hydroxy-tetrahydrodipicolinate reductase</fullName>
        <ecNumber evidence="9">1.17.1.8</ecNumber>
    </recommendedName>
</protein>
<keyword evidence="7" id="KW-0457">Lysine biosynthesis</keyword>
<dbReference type="InterPro" id="IPR000846">
    <property type="entry name" value="DapB_N"/>
</dbReference>
<evidence type="ECO:0000256" key="1">
    <source>
        <dbReference type="ARBA" id="ARBA00006642"/>
    </source>
</evidence>
<dbReference type="EMBL" id="CP001055">
    <property type="protein sequence ID" value="ACC97604.1"/>
    <property type="molecule type" value="Genomic_DNA"/>
</dbReference>
<dbReference type="SUPFAM" id="SSF51735">
    <property type="entry name" value="NAD(P)-binding Rossmann-fold domains"/>
    <property type="match status" value="1"/>
</dbReference>
<evidence type="ECO:0000256" key="4">
    <source>
        <dbReference type="ARBA" id="ARBA00022915"/>
    </source>
</evidence>
<evidence type="ECO:0000313" key="14">
    <source>
        <dbReference type="EMBL" id="ACC97604.1"/>
    </source>
</evidence>
<keyword evidence="3" id="KW-0521">NADP</keyword>
<dbReference type="AlphaFoldDB" id="B2KAQ8"/>
<feature type="domain" description="Dihydrodipicolinate reductase N-terminal" evidence="12">
    <location>
        <begin position="3"/>
        <end position="99"/>
    </location>
</feature>
<evidence type="ECO:0000256" key="11">
    <source>
        <dbReference type="ARBA" id="ARBA00049396"/>
    </source>
</evidence>
<evidence type="ECO:0000256" key="9">
    <source>
        <dbReference type="ARBA" id="ARBA00038983"/>
    </source>
</evidence>
<evidence type="ECO:0000313" key="15">
    <source>
        <dbReference type="Proteomes" id="UP000001029"/>
    </source>
</evidence>
<sequence length="218" mass="24134">MKKVLINGAKGKMGAMIAAIIKNSPELGLEISVLREVGEEVKNPFDVVIDFSLPEGAKEAFEIAKKNKAAYLTGTTNLAAEFISDLKKETSIPVFFSPNVSIGVYMFTEILKYAQNLYRGYNRKLEEIHHVHKVDAPSGTAKNIAASLNFPVGEITAKREGEVVGTHTLTLSSDYEEIILSHVAKKRELFAESAVLIAAWLVKQKPGFYNMRNYVENK</sequence>
<dbReference type="STRING" id="445932.Emin_0036"/>
<keyword evidence="4" id="KW-0220">Diaminopimelate biosynthesis</keyword>
<proteinExistence type="inferred from homology"/>
<dbReference type="RefSeq" id="WP_012414219.1">
    <property type="nucleotide sequence ID" value="NC_010644.1"/>
</dbReference>
<keyword evidence="2" id="KW-0028">Amino-acid biosynthesis</keyword>
<dbReference type="GO" id="GO:0019877">
    <property type="term" value="P:diaminopimelate biosynthetic process"/>
    <property type="evidence" value="ECO:0007669"/>
    <property type="project" value="UniProtKB-KW"/>
</dbReference>
<keyword evidence="6" id="KW-0520">NAD</keyword>
<evidence type="ECO:0000256" key="7">
    <source>
        <dbReference type="ARBA" id="ARBA00023154"/>
    </source>
</evidence>
<evidence type="ECO:0000256" key="10">
    <source>
        <dbReference type="ARBA" id="ARBA00049080"/>
    </source>
</evidence>
<dbReference type="Pfam" id="PF01113">
    <property type="entry name" value="DapB_N"/>
    <property type="match status" value="1"/>
</dbReference>
<dbReference type="GO" id="GO:0008839">
    <property type="term" value="F:4-hydroxy-tetrahydrodipicolinate reductase"/>
    <property type="evidence" value="ECO:0007669"/>
    <property type="project" value="UniProtKB-EC"/>
</dbReference>
<dbReference type="InterPro" id="IPR023940">
    <property type="entry name" value="DHDPR_bac"/>
</dbReference>
<comment type="catalytic activity">
    <reaction evidence="10">
        <text>(S)-2,3,4,5-tetrahydrodipicolinate + NADP(+) + H2O = (2S,4S)-4-hydroxy-2,3,4,5-tetrahydrodipicolinate + NADPH + H(+)</text>
        <dbReference type="Rhea" id="RHEA:35331"/>
        <dbReference type="ChEBI" id="CHEBI:15377"/>
        <dbReference type="ChEBI" id="CHEBI:15378"/>
        <dbReference type="ChEBI" id="CHEBI:16845"/>
        <dbReference type="ChEBI" id="CHEBI:57783"/>
        <dbReference type="ChEBI" id="CHEBI:58349"/>
        <dbReference type="ChEBI" id="CHEBI:67139"/>
        <dbReference type="EC" id="1.17.1.8"/>
    </reaction>
</comment>
<dbReference type="CDD" id="cd02274">
    <property type="entry name" value="DHDPR_N"/>
    <property type="match status" value="1"/>
</dbReference>
<dbReference type="OrthoDB" id="9790352at2"/>
<comment type="catalytic activity">
    <reaction evidence="11">
        <text>(S)-2,3,4,5-tetrahydrodipicolinate + NAD(+) + H2O = (2S,4S)-4-hydroxy-2,3,4,5-tetrahydrodipicolinate + NADH + H(+)</text>
        <dbReference type="Rhea" id="RHEA:35323"/>
        <dbReference type="ChEBI" id="CHEBI:15377"/>
        <dbReference type="ChEBI" id="CHEBI:15378"/>
        <dbReference type="ChEBI" id="CHEBI:16845"/>
        <dbReference type="ChEBI" id="CHEBI:57540"/>
        <dbReference type="ChEBI" id="CHEBI:57945"/>
        <dbReference type="ChEBI" id="CHEBI:67139"/>
        <dbReference type="EC" id="1.17.1.8"/>
    </reaction>
</comment>
<evidence type="ECO:0000259" key="12">
    <source>
        <dbReference type="Pfam" id="PF01113"/>
    </source>
</evidence>
<dbReference type="InterPro" id="IPR036291">
    <property type="entry name" value="NAD(P)-bd_dom_sf"/>
</dbReference>
<dbReference type="KEGG" id="emi:Emin_0036"/>
<dbReference type="SUPFAM" id="SSF55347">
    <property type="entry name" value="Glyceraldehyde-3-phosphate dehydrogenase-like, C-terminal domain"/>
    <property type="match status" value="1"/>
</dbReference>
<dbReference type="PANTHER" id="PTHR20836">
    <property type="entry name" value="DIHYDRODIPICOLINATE REDUCTASE"/>
    <property type="match status" value="1"/>
</dbReference>
<dbReference type="Proteomes" id="UP000001029">
    <property type="component" value="Chromosome"/>
</dbReference>
<dbReference type="EC" id="1.17.1.8" evidence="9"/>
<accession>B2KAQ8</accession>
<dbReference type="Pfam" id="PF05173">
    <property type="entry name" value="DapB_C"/>
    <property type="match status" value="1"/>
</dbReference>
<evidence type="ECO:0000259" key="13">
    <source>
        <dbReference type="Pfam" id="PF05173"/>
    </source>
</evidence>
<feature type="domain" description="Dihydrodipicolinate reductase C-terminal" evidence="13">
    <location>
        <begin position="103"/>
        <end position="213"/>
    </location>
</feature>
<keyword evidence="15" id="KW-1185">Reference proteome</keyword>
<evidence type="ECO:0000256" key="2">
    <source>
        <dbReference type="ARBA" id="ARBA00022605"/>
    </source>
</evidence>
<evidence type="ECO:0000256" key="5">
    <source>
        <dbReference type="ARBA" id="ARBA00023002"/>
    </source>
</evidence>
<evidence type="ECO:0000256" key="8">
    <source>
        <dbReference type="ARBA" id="ARBA00037922"/>
    </source>
</evidence>
<evidence type="ECO:0000256" key="6">
    <source>
        <dbReference type="ARBA" id="ARBA00023027"/>
    </source>
</evidence>
<dbReference type="HOGENOM" id="CLU_047479_1_0_0"/>
<organism evidence="14 15">
    <name type="scientific">Elusimicrobium minutum (strain Pei191)</name>
    <dbReference type="NCBI Taxonomy" id="445932"/>
    <lineage>
        <taxon>Bacteria</taxon>
        <taxon>Pseudomonadati</taxon>
        <taxon>Elusimicrobiota</taxon>
        <taxon>Elusimicrobia</taxon>
        <taxon>Elusimicrobiales</taxon>
        <taxon>Elusimicrobiaceae</taxon>
        <taxon>Elusimicrobium</taxon>
    </lineage>
</organism>
<comment type="similarity">
    <text evidence="1">Belongs to the DapB family.</text>
</comment>
<keyword evidence="5 14" id="KW-0560">Oxidoreductase</keyword>
<evidence type="ECO:0000256" key="3">
    <source>
        <dbReference type="ARBA" id="ARBA00022857"/>
    </source>
</evidence>
<dbReference type="InterPro" id="IPR022663">
    <property type="entry name" value="DapB_C"/>
</dbReference>
<dbReference type="GO" id="GO:0009089">
    <property type="term" value="P:lysine biosynthetic process via diaminopimelate"/>
    <property type="evidence" value="ECO:0007669"/>
    <property type="project" value="InterPro"/>
</dbReference>
<comment type="pathway">
    <text evidence="8">Amino-acid biosynthesis; L-lysine biosynthesis via DAP pathway; (S)-tetrahydrodipicolinate from L-aspartate: step 4/4.</text>
</comment>
<dbReference type="Gene3D" id="3.40.50.720">
    <property type="entry name" value="NAD(P)-binding Rossmann-like Domain"/>
    <property type="match status" value="2"/>
</dbReference>
<dbReference type="PANTHER" id="PTHR20836:SF0">
    <property type="entry name" value="4-HYDROXY-TETRAHYDRODIPICOLINATE REDUCTASE 1, CHLOROPLASTIC-RELATED"/>
    <property type="match status" value="1"/>
</dbReference>
<dbReference type="PIRSF" id="PIRSF000161">
    <property type="entry name" value="DHPR"/>
    <property type="match status" value="1"/>
</dbReference>
<name>B2KAQ8_ELUMP</name>